<keyword evidence="4 6" id="KW-1133">Transmembrane helix</keyword>
<evidence type="ECO:0000256" key="4">
    <source>
        <dbReference type="ARBA" id="ARBA00022989"/>
    </source>
</evidence>
<dbReference type="SUPFAM" id="SSF81321">
    <property type="entry name" value="Family A G protein-coupled receptor-like"/>
    <property type="match status" value="1"/>
</dbReference>
<organism evidence="8 9">
    <name type="scientific">Artemia franciscana</name>
    <name type="common">Brine shrimp</name>
    <name type="synonym">Artemia sanfranciscana</name>
    <dbReference type="NCBI Taxonomy" id="6661"/>
    <lineage>
        <taxon>Eukaryota</taxon>
        <taxon>Metazoa</taxon>
        <taxon>Ecdysozoa</taxon>
        <taxon>Arthropoda</taxon>
        <taxon>Crustacea</taxon>
        <taxon>Branchiopoda</taxon>
        <taxon>Anostraca</taxon>
        <taxon>Artemiidae</taxon>
        <taxon>Artemia</taxon>
    </lineage>
</organism>
<evidence type="ECO:0000259" key="7">
    <source>
        <dbReference type="PROSITE" id="PS50262"/>
    </source>
</evidence>
<gene>
    <name evidence="8" type="ORF">QYM36_002419</name>
</gene>
<keyword evidence="5 6" id="KW-0472">Membrane</keyword>
<evidence type="ECO:0000313" key="8">
    <source>
        <dbReference type="EMBL" id="KAK2724060.1"/>
    </source>
</evidence>
<evidence type="ECO:0000256" key="6">
    <source>
        <dbReference type="SAM" id="Phobius"/>
    </source>
</evidence>
<evidence type="ECO:0000256" key="2">
    <source>
        <dbReference type="ARBA" id="ARBA00010663"/>
    </source>
</evidence>
<dbReference type="PANTHER" id="PTHR47760">
    <property type="entry name" value="G-PROTEIN COUPLED RECEPTOR B0563.6-LIKE PROTEIN-RELATED"/>
    <property type="match status" value="1"/>
</dbReference>
<keyword evidence="3 6" id="KW-0812">Transmembrane</keyword>
<name>A0AA88I4T2_ARTSF</name>
<keyword evidence="9" id="KW-1185">Reference proteome</keyword>
<evidence type="ECO:0000313" key="9">
    <source>
        <dbReference type="Proteomes" id="UP001187531"/>
    </source>
</evidence>
<dbReference type="Proteomes" id="UP001187531">
    <property type="component" value="Unassembled WGS sequence"/>
</dbReference>
<dbReference type="InterPro" id="IPR000276">
    <property type="entry name" value="GPCR_Rhodpsn"/>
</dbReference>
<feature type="transmembrane region" description="Helical" evidence="6">
    <location>
        <begin position="55"/>
        <end position="83"/>
    </location>
</feature>
<evidence type="ECO:0000256" key="5">
    <source>
        <dbReference type="ARBA" id="ARBA00023136"/>
    </source>
</evidence>
<proteinExistence type="inferred from homology"/>
<dbReference type="PROSITE" id="PS50262">
    <property type="entry name" value="G_PROTEIN_RECEP_F1_2"/>
    <property type="match status" value="1"/>
</dbReference>
<feature type="transmembrane region" description="Helical" evidence="6">
    <location>
        <begin position="180"/>
        <end position="204"/>
    </location>
</feature>
<evidence type="ECO:0000256" key="3">
    <source>
        <dbReference type="ARBA" id="ARBA00022692"/>
    </source>
</evidence>
<dbReference type="EMBL" id="JAVRJZ010000004">
    <property type="protein sequence ID" value="KAK2724060.1"/>
    <property type="molecule type" value="Genomic_DNA"/>
</dbReference>
<feature type="transmembrane region" description="Helical" evidence="6">
    <location>
        <begin position="224"/>
        <end position="253"/>
    </location>
</feature>
<dbReference type="PANTHER" id="PTHR47760:SF1">
    <property type="entry name" value="G-PROTEIN COUPLED RECEPTORS FAMILY 1 PROFILE DOMAIN-CONTAINING PROTEIN"/>
    <property type="match status" value="1"/>
</dbReference>
<dbReference type="Pfam" id="PF00001">
    <property type="entry name" value="7tm_1"/>
    <property type="match status" value="1"/>
</dbReference>
<dbReference type="GO" id="GO:0016020">
    <property type="term" value="C:membrane"/>
    <property type="evidence" value="ECO:0007669"/>
    <property type="project" value="UniProtKB-SubCell"/>
</dbReference>
<evidence type="ECO:0000256" key="1">
    <source>
        <dbReference type="ARBA" id="ARBA00004370"/>
    </source>
</evidence>
<dbReference type="InterPro" id="IPR017452">
    <property type="entry name" value="GPCR_Rhodpsn_7TM"/>
</dbReference>
<feature type="domain" description="G-protein coupled receptors family 1 profile" evidence="7">
    <location>
        <begin position="74"/>
        <end position="341"/>
    </location>
</feature>
<sequence>MTHFWDKNIFEQWKIRFFSKTLSTTNLSNGVNSETPTIYNHTVQYEYDIDGRADILTYVTLTIIPFILVAGLAGNIITLIIFYKPQSQFRSLLGYYFSKLATADLIVILLWIPLFIRMIGVFDNVTGSILLAIYYAHLEIPLLNAAMGTSIFIVVALTIDRYISACRPHYFKIVHTKKNALRSVIIATALSVLLSAPLCLLKKFHESPDGFYIVSERRAVTSQLSWHIFVFSSEILVRVIPIILLTVLNACILRKFTKLSKRRIDLKGSASAMAASDYQRERRYFLMLSGVVAIFLITTLPSAIMAIIYSEDLEKYFSFLVFKNVTNVLEVCNFASNFYLYILCSPEVRKIFQKRFRCNSSLISSETSGETNP</sequence>
<comment type="caution">
    <text evidence="8">The sequence shown here is derived from an EMBL/GenBank/DDBJ whole genome shotgun (WGS) entry which is preliminary data.</text>
</comment>
<comment type="subcellular location">
    <subcellularLocation>
        <location evidence="1">Membrane</location>
    </subcellularLocation>
</comment>
<feature type="transmembrane region" description="Helical" evidence="6">
    <location>
        <begin position="140"/>
        <end position="159"/>
    </location>
</feature>
<protein>
    <recommendedName>
        <fullName evidence="7">G-protein coupled receptors family 1 profile domain-containing protein</fullName>
    </recommendedName>
</protein>
<feature type="transmembrane region" description="Helical" evidence="6">
    <location>
        <begin position="321"/>
        <end position="344"/>
    </location>
</feature>
<dbReference type="AlphaFoldDB" id="A0AA88I4T2"/>
<accession>A0AA88I4T2</accession>
<comment type="similarity">
    <text evidence="2">Belongs to the G-protein coupled receptor 1 family.</text>
</comment>
<dbReference type="GO" id="GO:0004930">
    <property type="term" value="F:G protein-coupled receptor activity"/>
    <property type="evidence" value="ECO:0007669"/>
    <property type="project" value="InterPro"/>
</dbReference>
<feature type="transmembrane region" description="Helical" evidence="6">
    <location>
        <begin position="95"/>
        <end position="120"/>
    </location>
</feature>
<dbReference type="Gene3D" id="1.20.1070.10">
    <property type="entry name" value="Rhodopsin 7-helix transmembrane proteins"/>
    <property type="match status" value="1"/>
</dbReference>
<feature type="transmembrane region" description="Helical" evidence="6">
    <location>
        <begin position="284"/>
        <end position="309"/>
    </location>
</feature>
<dbReference type="CDD" id="cd14978">
    <property type="entry name" value="7tmA_FMRFamide_R-like"/>
    <property type="match status" value="1"/>
</dbReference>
<reference evidence="8" key="1">
    <citation type="submission" date="2023-07" db="EMBL/GenBank/DDBJ databases">
        <title>Chromosome-level genome assembly of Artemia franciscana.</title>
        <authorList>
            <person name="Jo E."/>
        </authorList>
    </citation>
    <scope>NUCLEOTIDE SEQUENCE</scope>
    <source>
        <tissue evidence="8">Whole body</tissue>
    </source>
</reference>
<dbReference type="PRINTS" id="PR00237">
    <property type="entry name" value="GPCRRHODOPSN"/>
</dbReference>
<dbReference type="InterPro" id="IPR053093">
    <property type="entry name" value="GPCR-like"/>
</dbReference>